<dbReference type="AlphaFoldDB" id="A0AAP2D8B1"/>
<dbReference type="PANTHER" id="PTHR43044:SF1">
    <property type="entry name" value="QUINOL:CYTOCHROME C OXIDOREDUCTASE QUINONE-BINDING SUBUNIT 2"/>
    <property type="match status" value="1"/>
</dbReference>
<evidence type="ECO:0000313" key="3">
    <source>
        <dbReference type="EMBL" id="MBT1686230.1"/>
    </source>
</evidence>
<name>A0AAP2D8B1_9BACT</name>
<keyword evidence="2" id="KW-1133">Transmembrane helix</keyword>
<feature type="transmembrane region" description="Helical" evidence="2">
    <location>
        <begin position="119"/>
        <end position="138"/>
    </location>
</feature>
<evidence type="ECO:0000256" key="2">
    <source>
        <dbReference type="SAM" id="Phobius"/>
    </source>
</evidence>
<feature type="transmembrane region" description="Helical" evidence="2">
    <location>
        <begin position="150"/>
        <end position="170"/>
    </location>
</feature>
<feature type="region of interest" description="Disordered" evidence="1">
    <location>
        <begin position="69"/>
        <end position="101"/>
    </location>
</feature>
<feature type="transmembrane region" description="Helical" evidence="2">
    <location>
        <begin position="330"/>
        <end position="352"/>
    </location>
</feature>
<feature type="transmembrane region" description="Helical" evidence="2">
    <location>
        <begin position="287"/>
        <end position="310"/>
    </location>
</feature>
<feature type="transmembrane region" description="Helical" evidence="2">
    <location>
        <begin position="431"/>
        <end position="454"/>
    </location>
</feature>
<evidence type="ECO:0000313" key="4">
    <source>
        <dbReference type="Proteomes" id="UP001319180"/>
    </source>
</evidence>
<accession>A0AAP2D8B1</accession>
<sequence length="475" mass="54387">MAHHHVEVADEQYVFRPETKRKLFYLLFAGILLFAIGLGYAISQEGKGGHHEEGHHGALHTEKMVASNEHGAAASEGAQHDEHAAASEGHGHDVHGGGEHHEAPTWRKRLYTTLWQNNVFFIGLGLIGLFFVAIQYAAMAGWSAGVKRIAMAMGTWIPIAGILTLVLWFLTHHDIFHWTHSYLYDPNGGQFDKIINKKAPFFFWPLAGGTFPLFFILRMVLFFGLWYYFFTRIRKNMMAEDLDPSTEYWYKNRVVSTVFLIVFGVSSSIAAWDWVMSIDTHWFSTMFGWYVFASWWVTALAAITWIAASLKSAGYLKVVNSNHLHDLGKFVFAFSIFWTYIWFGQFLLIYYANIPEETVYFIERMRTSPYSWIFYLNIIVNFVLPFLLLMTRDSKRQLSTLKLVCPIVIVGHWFDFFNMVTPGVMQHDGGVGFLEIGTFLIFTAVFLLVVLSSLTKLPLVGKNHPMLQESLGHHI</sequence>
<reference evidence="3 4" key="1">
    <citation type="submission" date="2021-05" db="EMBL/GenBank/DDBJ databases">
        <title>A Polyphasic approach of four new species of the genus Ohtaekwangia: Ohtaekwangia histidinii sp. nov., Ohtaekwangia cretensis sp. nov., Ohtaekwangia indiensis sp. nov., Ohtaekwangia reichenbachii sp. nov. from diverse environment.</title>
        <authorList>
            <person name="Octaviana S."/>
        </authorList>
    </citation>
    <scope>NUCLEOTIDE SEQUENCE [LARGE SCALE GENOMIC DNA]</scope>
    <source>
        <strain evidence="3 4">PWU37</strain>
    </source>
</reference>
<protein>
    <submittedName>
        <fullName evidence="3">Quinol:cytochrome C oxidoreductase</fullName>
    </submittedName>
</protein>
<keyword evidence="2" id="KW-0812">Transmembrane</keyword>
<feature type="transmembrane region" description="Helical" evidence="2">
    <location>
        <begin position="201"/>
        <end position="229"/>
    </location>
</feature>
<dbReference type="EMBL" id="JAHESC010000007">
    <property type="protein sequence ID" value="MBT1686230.1"/>
    <property type="molecule type" value="Genomic_DNA"/>
</dbReference>
<organism evidence="3 4">
    <name type="scientific">Dawidia soli</name>
    <dbReference type="NCBI Taxonomy" id="2782352"/>
    <lineage>
        <taxon>Bacteria</taxon>
        <taxon>Pseudomonadati</taxon>
        <taxon>Bacteroidota</taxon>
        <taxon>Cytophagia</taxon>
        <taxon>Cytophagales</taxon>
        <taxon>Chryseotaleaceae</taxon>
        <taxon>Dawidia</taxon>
    </lineage>
</organism>
<feature type="compositionally biased region" description="Basic and acidic residues" evidence="1">
    <location>
        <begin position="78"/>
        <end position="101"/>
    </location>
</feature>
<comment type="caution">
    <text evidence="3">The sequence shown here is derived from an EMBL/GenBank/DDBJ whole genome shotgun (WGS) entry which is preliminary data.</text>
</comment>
<keyword evidence="2" id="KW-0472">Membrane</keyword>
<dbReference type="PANTHER" id="PTHR43044">
    <property type="match status" value="1"/>
</dbReference>
<feature type="transmembrane region" description="Helical" evidence="2">
    <location>
        <begin position="372"/>
        <end position="391"/>
    </location>
</feature>
<dbReference type="RefSeq" id="WP_254089471.1">
    <property type="nucleotide sequence ID" value="NZ_JAHESC010000007.1"/>
</dbReference>
<feature type="transmembrane region" description="Helical" evidence="2">
    <location>
        <begin position="403"/>
        <end position="425"/>
    </location>
</feature>
<feature type="transmembrane region" description="Helical" evidence="2">
    <location>
        <begin position="254"/>
        <end position="275"/>
    </location>
</feature>
<proteinExistence type="predicted"/>
<evidence type="ECO:0000256" key="1">
    <source>
        <dbReference type="SAM" id="MobiDB-lite"/>
    </source>
</evidence>
<keyword evidence="4" id="KW-1185">Reference proteome</keyword>
<gene>
    <name evidence="3" type="ORF">KK078_06665</name>
</gene>
<dbReference type="Proteomes" id="UP001319180">
    <property type="component" value="Unassembled WGS sequence"/>
</dbReference>
<feature type="transmembrane region" description="Helical" evidence="2">
    <location>
        <begin position="23"/>
        <end position="42"/>
    </location>
</feature>